<evidence type="ECO:0000256" key="1">
    <source>
        <dbReference type="SAM" id="Coils"/>
    </source>
</evidence>
<feature type="coiled-coil region" evidence="1">
    <location>
        <begin position="26"/>
        <end position="57"/>
    </location>
</feature>
<evidence type="ECO:0000313" key="3">
    <source>
        <dbReference type="EMBL" id="EHL32483.1"/>
    </source>
</evidence>
<keyword evidence="1" id="KW-0175">Coiled coil</keyword>
<dbReference type="InParanoid" id="G9EJS3"/>
<keyword evidence="4" id="KW-1185">Reference proteome</keyword>
<keyword evidence="2" id="KW-0472">Membrane</keyword>
<dbReference type="RefSeq" id="WP_006869420.1">
    <property type="nucleotide sequence ID" value="NZ_JH413798.1"/>
</dbReference>
<proteinExistence type="predicted"/>
<dbReference type="eggNOG" id="ENOG5031MEE">
    <property type="taxonomic scope" value="Bacteria"/>
</dbReference>
<dbReference type="OrthoDB" id="5645074at2"/>
<sequence length="184" mass="21725">MDHYQENDWIRIKELLRHTSEFIAYFELAETKMREWRQEIEQQAIRLQQQQEALLALTEHSLAQINKHSEQATQNITTQLGQYDPQQFQRIAQESCEQVKRAANNAVNKSNKLLQIFHLRFNFFAVLTTLLTAFIVVLYLNGEMPWEMHHQAKNERQAGKVLLQAWPQLSQEEKTKILGYISNS</sequence>
<dbReference type="Proteomes" id="UP000002770">
    <property type="component" value="Unassembled WGS sequence"/>
</dbReference>
<gene>
    <name evidence="3" type="ORF">LDG_5439</name>
</gene>
<protein>
    <submittedName>
        <fullName evidence="3">Uncharacterized protein</fullName>
    </submittedName>
</protein>
<keyword evidence="2" id="KW-1133">Transmembrane helix</keyword>
<evidence type="ECO:0000313" key="4">
    <source>
        <dbReference type="Proteomes" id="UP000002770"/>
    </source>
</evidence>
<accession>G9EJS3</accession>
<dbReference type="AlphaFoldDB" id="G9EJS3"/>
<feature type="transmembrane region" description="Helical" evidence="2">
    <location>
        <begin position="119"/>
        <end position="140"/>
    </location>
</feature>
<organism evidence="3 4">
    <name type="scientific">Legionella drancourtii LLAP12</name>
    <dbReference type="NCBI Taxonomy" id="658187"/>
    <lineage>
        <taxon>Bacteria</taxon>
        <taxon>Pseudomonadati</taxon>
        <taxon>Pseudomonadota</taxon>
        <taxon>Gammaproteobacteria</taxon>
        <taxon>Legionellales</taxon>
        <taxon>Legionellaceae</taxon>
        <taxon>Legionella</taxon>
    </lineage>
</organism>
<dbReference type="EMBL" id="JH413798">
    <property type="protein sequence ID" value="EHL32483.1"/>
    <property type="molecule type" value="Genomic_DNA"/>
</dbReference>
<name>G9EJS3_9GAMM</name>
<evidence type="ECO:0000256" key="2">
    <source>
        <dbReference type="SAM" id="Phobius"/>
    </source>
</evidence>
<dbReference type="STRING" id="658187.LDG_5439"/>
<reference evidence="3 4" key="1">
    <citation type="journal article" date="2011" name="BMC Genomics">
        <title>Insight into cross-talk between intra-amoebal pathogens.</title>
        <authorList>
            <person name="Gimenez G."/>
            <person name="Bertelli C."/>
            <person name="Moliner C."/>
            <person name="Robert C."/>
            <person name="Raoult D."/>
            <person name="Fournier P.E."/>
            <person name="Greub G."/>
        </authorList>
    </citation>
    <scope>NUCLEOTIDE SEQUENCE [LARGE SCALE GENOMIC DNA]</scope>
    <source>
        <strain evidence="3 4">LLAP12</strain>
    </source>
</reference>
<keyword evidence="2" id="KW-0812">Transmembrane</keyword>
<dbReference type="HOGENOM" id="CLU_098998_0_0_6"/>